<proteinExistence type="predicted"/>
<name>A0A2T6ZVS4_TUBBO</name>
<dbReference type="AlphaFoldDB" id="A0A2T6ZVS4"/>
<protein>
    <submittedName>
        <fullName evidence="1">Uncharacterized protein</fullName>
    </submittedName>
</protein>
<reference evidence="1 2" key="1">
    <citation type="submission" date="2017-04" db="EMBL/GenBank/DDBJ databases">
        <title>Draft genome sequence of Tuber borchii Vittad., a whitish edible truffle.</title>
        <authorList>
            <consortium name="DOE Joint Genome Institute"/>
            <person name="Murat C."/>
            <person name="Kuo A."/>
            <person name="Barry K.W."/>
            <person name="Clum A."/>
            <person name="Dockter R.B."/>
            <person name="Fauchery L."/>
            <person name="Iotti M."/>
            <person name="Kohler A."/>
            <person name="Labutti K."/>
            <person name="Lindquist E.A."/>
            <person name="Lipzen A."/>
            <person name="Ohm R.A."/>
            <person name="Wang M."/>
            <person name="Grigoriev I.V."/>
            <person name="Zambonelli A."/>
            <person name="Martin F.M."/>
        </authorList>
    </citation>
    <scope>NUCLEOTIDE SEQUENCE [LARGE SCALE GENOMIC DNA]</scope>
    <source>
        <strain evidence="1 2">Tbo3840</strain>
    </source>
</reference>
<dbReference type="EMBL" id="NESQ01000088">
    <property type="protein sequence ID" value="PUU79591.1"/>
    <property type="molecule type" value="Genomic_DNA"/>
</dbReference>
<comment type="caution">
    <text evidence="1">The sequence shown here is derived from an EMBL/GenBank/DDBJ whole genome shotgun (WGS) entry which is preliminary data.</text>
</comment>
<accession>A0A2T6ZVS4</accession>
<dbReference type="OrthoDB" id="10646655at2759"/>
<keyword evidence="2" id="KW-1185">Reference proteome</keyword>
<dbReference type="Proteomes" id="UP000244722">
    <property type="component" value="Unassembled WGS sequence"/>
</dbReference>
<sequence length="209" mass="23985">MNNNSNPSANMPTQTYYYIPKSPGSISELAKYYYNTQIRDSASSHHPSSRRYGRTYSDSALHEPIDILDHRVSKRVGEHDHDHDPVNQYVYKSAWEEGLEGSERKIHRMEGEERRSKEEEENGVALDIQHRIIKRKLRKLSPRDVEEWDELELIENEVWGDFSTPTPQAHQSGCRQGVTSKGRVEQGTLPTAKRAQAPIGIANYLLQGQ</sequence>
<gene>
    <name evidence="1" type="ORF">B9Z19DRAFT_1064146</name>
</gene>
<evidence type="ECO:0000313" key="2">
    <source>
        <dbReference type="Proteomes" id="UP000244722"/>
    </source>
</evidence>
<evidence type="ECO:0000313" key="1">
    <source>
        <dbReference type="EMBL" id="PUU79591.1"/>
    </source>
</evidence>
<organism evidence="1 2">
    <name type="scientific">Tuber borchii</name>
    <name type="common">White truffle</name>
    <dbReference type="NCBI Taxonomy" id="42251"/>
    <lineage>
        <taxon>Eukaryota</taxon>
        <taxon>Fungi</taxon>
        <taxon>Dikarya</taxon>
        <taxon>Ascomycota</taxon>
        <taxon>Pezizomycotina</taxon>
        <taxon>Pezizomycetes</taxon>
        <taxon>Pezizales</taxon>
        <taxon>Tuberaceae</taxon>
        <taxon>Tuber</taxon>
    </lineage>
</organism>